<dbReference type="EMBL" id="JANPWB010000013">
    <property type="protein sequence ID" value="KAJ1102853.1"/>
    <property type="molecule type" value="Genomic_DNA"/>
</dbReference>
<reference evidence="1" key="1">
    <citation type="journal article" date="2022" name="bioRxiv">
        <title>Sequencing and chromosome-scale assembly of the giantPleurodeles waltlgenome.</title>
        <authorList>
            <person name="Brown T."/>
            <person name="Elewa A."/>
            <person name="Iarovenko S."/>
            <person name="Subramanian E."/>
            <person name="Araus A.J."/>
            <person name="Petzold A."/>
            <person name="Susuki M."/>
            <person name="Suzuki K.-i.T."/>
            <person name="Hayashi T."/>
            <person name="Toyoda A."/>
            <person name="Oliveira C."/>
            <person name="Osipova E."/>
            <person name="Leigh N.D."/>
            <person name="Simon A."/>
            <person name="Yun M.H."/>
        </authorList>
    </citation>
    <scope>NUCLEOTIDE SEQUENCE</scope>
    <source>
        <strain evidence="1">20211129_DDA</strain>
        <tissue evidence="1">Liver</tissue>
    </source>
</reference>
<proteinExistence type="predicted"/>
<evidence type="ECO:0000313" key="2">
    <source>
        <dbReference type="Proteomes" id="UP001066276"/>
    </source>
</evidence>
<dbReference type="AlphaFoldDB" id="A0AAV7MP97"/>
<dbReference type="Proteomes" id="UP001066276">
    <property type="component" value="Chromosome 9"/>
</dbReference>
<gene>
    <name evidence="1" type="ORF">NDU88_000294</name>
</gene>
<protein>
    <submittedName>
        <fullName evidence="1">Uncharacterized protein</fullName>
    </submittedName>
</protein>
<organism evidence="1 2">
    <name type="scientific">Pleurodeles waltl</name>
    <name type="common">Iberian ribbed newt</name>
    <dbReference type="NCBI Taxonomy" id="8319"/>
    <lineage>
        <taxon>Eukaryota</taxon>
        <taxon>Metazoa</taxon>
        <taxon>Chordata</taxon>
        <taxon>Craniata</taxon>
        <taxon>Vertebrata</taxon>
        <taxon>Euteleostomi</taxon>
        <taxon>Amphibia</taxon>
        <taxon>Batrachia</taxon>
        <taxon>Caudata</taxon>
        <taxon>Salamandroidea</taxon>
        <taxon>Salamandridae</taxon>
        <taxon>Pleurodelinae</taxon>
        <taxon>Pleurodeles</taxon>
    </lineage>
</organism>
<evidence type="ECO:0000313" key="1">
    <source>
        <dbReference type="EMBL" id="KAJ1102853.1"/>
    </source>
</evidence>
<sequence length="99" mass="10541">MAVGRWGDSVARLTLVSPGPLSLGRLQAWAWSGVLILCLQGATQNEELAVEILTESALGGMPAWDWRRHGEFTDCGQQKVGLGGCVPPPLLNSAAESQR</sequence>
<accession>A0AAV7MP97</accession>
<name>A0AAV7MP97_PLEWA</name>
<keyword evidence="2" id="KW-1185">Reference proteome</keyword>
<comment type="caution">
    <text evidence="1">The sequence shown here is derived from an EMBL/GenBank/DDBJ whole genome shotgun (WGS) entry which is preliminary data.</text>
</comment>